<name>A0A7Y0LX02_CELFI</name>
<dbReference type="AlphaFoldDB" id="A0A7Y0LX02"/>
<accession>A0A7Y0LX02</accession>
<dbReference type="Pfam" id="PF00582">
    <property type="entry name" value="Usp"/>
    <property type="match status" value="1"/>
</dbReference>
<dbReference type="PANTHER" id="PTHR46268:SF6">
    <property type="entry name" value="UNIVERSAL STRESS PROTEIN UP12"/>
    <property type="match status" value="1"/>
</dbReference>
<dbReference type="RefSeq" id="WP_169323634.1">
    <property type="nucleotide sequence ID" value="NZ_JABCJJ010000004.1"/>
</dbReference>
<dbReference type="CDD" id="cd00293">
    <property type="entry name" value="USP-like"/>
    <property type="match status" value="1"/>
</dbReference>
<organism evidence="3 4">
    <name type="scientific">Cellulomonas fimi</name>
    <dbReference type="NCBI Taxonomy" id="1708"/>
    <lineage>
        <taxon>Bacteria</taxon>
        <taxon>Bacillati</taxon>
        <taxon>Actinomycetota</taxon>
        <taxon>Actinomycetes</taxon>
        <taxon>Micrococcales</taxon>
        <taxon>Cellulomonadaceae</taxon>
        <taxon>Cellulomonas</taxon>
    </lineage>
</organism>
<dbReference type="PRINTS" id="PR01438">
    <property type="entry name" value="UNVRSLSTRESS"/>
</dbReference>
<dbReference type="Gene3D" id="3.40.50.620">
    <property type="entry name" value="HUPs"/>
    <property type="match status" value="1"/>
</dbReference>
<proteinExistence type="inferred from homology"/>
<evidence type="ECO:0000313" key="4">
    <source>
        <dbReference type="Proteomes" id="UP000562124"/>
    </source>
</evidence>
<protein>
    <submittedName>
        <fullName evidence="3">Universal stress protein</fullName>
    </submittedName>
</protein>
<feature type="domain" description="UspA" evidence="2">
    <location>
        <begin position="2"/>
        <end position="129"/>
    </location>
</feature>
<dbReference type="EMBL" id="JABCJJ010000004">
    <property type="protein sequence ID" value="NMR19369.1"/>
    <property type="molecule type" value="Genomic_DNA"/>
</dbReference>
<dbReference type="InterPro" id="IPR006016">
    <property type="entry name" value="UspA"/>
</dbReference>
<evidence type="ECO:0000256" key="1">
    <source>
        <dbReference type="ARBA" id="ARBA00008791"/>
    </source>
</evidence>
<comment type="similarity">
    <text evidence="1">Belongs to the universal stress protein A family.</text>
</comment>
<dbReference type="PANTHER" id="PTHR46268">
    <property type="entry name" value="STRESS RESPONSE PROTEIN NHAX"/>
    <property type="match status" value="1"/>
</dbReference>
<reference evidence="3 4" key="1">
    <citation type="submission" date="2020-04" db="EMBL/GenBank/DDBJ databases">
        <title>Sequencing and Assembly of C. fimi.</title>
        <authorList>
            <person name="Ramsey A.R."/>
        </authorList>
    </citation>
    <scope>NUCLEOTIDE SEQUENCE [LARGE SCALE GENOMIC DNA]</scope>
    <source>
        <strain evidence="3 4">SB</strain>
    </source>
</reference>
<dbReference type="Proteomes" id="UP000562124">
    <property type="component" value="Unassembled WGS sequence"/>
</dbReference>
<keyword evidence="4" id="KW-1185">Reference proteome</keyword>
<evidence type="ECO:0000259" key="2">
    <source>
        <dbReference type="Pfam" id="PF00582"/>
    </source>
</evidence>
<dbReference type="InterPro" id="IPR014729">
    <property type="entry name" value="Rossmann-like_a/b/a_fold"/>
</dbReference>
<comment type="caution">
    <text evidence="3">The sequence shown here is derived from an EMBL/GenBank/DDBJ whole genome shotgun (WGS) entry which is preliminary data.</text>
</comment>
<gene>
    <name evidence="3" type="ORF">HIR71_03900</name>
</gene>
<evidence type="ECO:0000313" key="3">
    <source>
        <dbReference type="EMBL" id="NMR19369.1"/>
    </source>
</evidence>
<dbReference type="SUPFAM" id="SSF52402">
    <property type="entry name" value="Adenine nucleotide alpha hydrolases-like"/>
    <property type="match status" value="1"/>
</dbReference>
<dbReference type="InterPro" id="IPR006015">
    <property type="entry name" value="Universal_stress_UspA"/>
</dbReference>
<sequence>MSIVVGYLPTVEGRTALEAATAEAEKRGTRLVVVTVHRTSASDGDERLAEERALDAVRQDLAKRGVPHEVRLVGRTGDVADDLLAAAENTGAELIVIGLRRRSPVGKLILGANAQRILLDAPCPVLAVKPARE</sequence>